<dbReference type="Proteomes" id="UP001328107">
    <property type="component" value="Unassembled WGS sequence"/>
</dbReference>
<proteinExistence type="predicted"/>
<keyword evidence="2" id="KW-1185">Reference proteome</keyword>
<dbReference type="AlphaFoldDB" id="A0AAN5I6T4"/>
<feature type="non-terminal residue" evidence="1">
    <location>
        <position position="1"/>
    </location>
</feature>
<sequence>SYKRSLEKKCERRASCYKDEFFYSFKILKQFHDDFYMLLPSVFTTRLETRKDIAGSIDIIWSMIRLLVYYSRYGNNFDVRIL</sequence>
<evidence type="ECO:0000313" key="2">
    <source>
        <dbReference type="Proteomes" id="UP001328107"/>
    </source>
</evidence>
<evidence type="ECO:0000313" key="1">
    <source>
        <dbReference type="EMBL" id="GMR54523.1"/>
    </source>
</evidence>
<organism evidence="1 2">
    <name type="scientific">Pristionchus mayeri</name>
    <dbReference type="NCBI Taxonomy" id="1317129"/>
    <lineage>
        <taxon>Eukaryota</taxon>
        <taxon>Metazoa</taxon>
        <taxon>Ecdysozoa</taxon>
        <taxon>Nematoda</taxon>
        <taxon>Chromadorea</taxon>
        <taxon>Rhabditida</taxon>
        <taxon>Rhabditina</taxon>
        <taxon>Diplogasteromorpha</taxon>
        <taxon>Diplogasteroidea</taxon>
        <taxon>Neodiplogasteridae</taxon>
        <taxon>Pristionchus</taxon>
    </lineage>
</organism>
<accession>A0AAN5I6T4</accession>
<comment type="caution">
    <text evidence="1">The sequence shown here is derived from an EMBL/GenBank/DDBJ whole genome shotgun (WGS) entry which is preliminary data.</text>
</comment>
<name>A0AAN5I6T4_9BILA</name>
<reference evidence="2" key="1">
    <citation type="submission" date="2022-10" db="EMBL/GenBank/DDBJ databases">
        <title>Genome assembly of Pristionchus species.</title>
        <authorList>
            <person name="Yoshida K."/>
            <person name="Sommer R.J."/>
        </authorList>
    </citation>
    <scope>NUCLEOTIDE SEQUENCE [LARGE SCALE GENOMIC DNA]</scope>
    <source>
        <strain evidence="2">RS5460</strain>
    </source>
</reference>
<dbReference type="EMBL" id="BTRK01000005">
    <property type="protein sequence ID" value="GMR54523.1"/>
    <property type="molecule type" value="Genomic_DNA"/>
</dbReference>
<protein>
    <submittedName>
        <fullName evidence="1">Uncharacterized protein</fullName>
    </submittedName>
</protein>
<gene>
    <name evidence="1" type="ORF">PMAYCL1PPCAC_24718</name>
</gene>